<dbReference type="InterPro" id="IPR014142">
    <property type="entry name" value="TrbG_Ti"/>
</dbReference>
<sequence>MNMIQRAYFRKSVIPALLISASTLAGCATTSAKPSAISYDDAPAIAATLTPEAPASVEIVTLAEPLPLPGQLMPVEERRSPPEPADPSARVSQANAAARVQPVRDGFINAIQLYPWTEGALYQVYTAPGQVTDIALQEGEQLVGPGPVAAGDTVRWIIGDTISGAGASSRVHILVKPTRPDLTTNLVINTDRRTYHLELRGTQRTWMASVSWHYPQDRLIALRGQNTTAAGSAPVATGVDVARLNFRYRIEGDNAPWRPVRAFDDSAQVFIEFPAGIGQGEMPPLFVIGPNGGGELVNYRVRERYIVVDRLFAAAELRLGEHPQQTVRIVRDDARQRGGNRR</sequence>
<evidence type="ECO:0000256" key="1">
    <source>
        <dbReference type="ARBA" id="ARBA00006135"/>
    </source>
</evidence>
<dbReference type="PROSITE" id="PS51257">
    <property type="entry name" value="PROKAR_LIPOPROTEIN"/>
    <property type="match status" value="1"/>
</dbReference>
<evidence type="ECO:0000313" key="5">
    <source>
        <dbReference type="EMBL" id="RIA37418.1"/>
    </source>
</evidence>
<accession>A0A397NM23</accession>
<dbReference type="InterPro" id="IPR033645">
    <property type="entry name" value="VirB9/CagX/TrbG_C"/>
</dbReference>
<reference evidence="5 6" key="1">
    <citation type="submission" date="2018-08" db="EMBL/GenBank/DDBJ databases">
        <title>Genomic Encyclopedia of Type Strains, Phase IV (KMG-IV): sequencing the most valuable type-strain genomes for metagenomic binning, comparative biology and taxonomic classification.</title>
        <authorList>
            <person name="Goeker M."/>
        </authorList>
    </citation>
    <scope>NUCLEOTIDE SEQUENCE [LARGE SCALE GENOMIC DNA]</scope>
    <source>
        <strain evidence="5 6">DSM 25527</strain>
    </source>
</reference>
<dbReference type="InterPro" id="IPR038161">
    <property type="entry name" value="VirB9/CagX/TrbG_C_sf"/>
</dbReference>
<dbReference type="Gene3D" id="2.60.40.2500">
    <property type="match status" value="1"/>
</dbReference>
<gene>
    <name evidence="5" type="ORF">DFR49_3302</name>
</gene>
<protein>
    <submittedName>
        <fullName evidence="5">Type IV secretion system protein VirB9</fullName>
    </submittedName>
</protein>
<dbReference type="Pfam" id="PF03524">
    <property type="entry name" value="CagX"/>
    <property type="match status" value="1"/>
</dbReference>
<feature type="region of interest" description="Disordered" evidence="3">
    <location>
        <begin position="71"/>
        <end position="90"/>
    </location>
</feature>
<evidence type="ECO:0000256" key="2">
    <source>
        <dbReference type="ARBA" id="ARBA00022729"/>
    </source>
</evidence>
<dbReference type="Proteomes" id="UP000266568">
    <property type="component" value="Unassembled WGS sequence"/>
</dbReference>
<comment type="similarity">
    <text evidence="1">Belongs to the TrbG/VirB9 family.</text>
</comment>
<feature type="signal peptide" evidence="4">
    <location>
        <begin position="1"/>
        <end position="27"/>
    </location>
</feature>
<evidence type="ECO:0000313" key="6">
    <source>
        <dbReference type="Proteomes" id="UP000266568"/>
    </source>
</evidence>
<feature type="chain" id="PRO_5017248004" evidence="4">
    <location>
        <begin position="28"/>
        <end position="342"/>
    </location>
</feature>
<proteinExistence type="inferred from homology"/>
<dbReference type="AlphaFoldDB" id="A0A397NM23"/>
<organism evidence="5 6">
    <name type="scientific">Hephaestia caeni</name>
    <dbReference type="NCBI Taxonomy" id="645617"/>
    <lineage>
        <taxon>Bacteria</taxon>
        <taxon>Pseudomonadati</taxon>
        <taxon>Pseudomonadota</taxon>
        <taxon>Alphaproteobacteria</taxon>
        <taxon>Sphingomonadales</taxon>
        <taxon>Sphingomonadaceae</taxon>
        <taxon>Hephaestia</taxon>
    </lineage>
</organism>
<evidence type="ECO:0000256" key="4">
    <source>
        <dbReference type="SAM" id="SignalP"/>
    </source>
</evidence>
<dbReference type="InterPro" id="IPR010258">
    <property type="entry name" value="Conjugal_tfr_TrbG/VirB9/CagX"/>
</dbReference>
<comment type="caution">
    <text evidence="5">The sequence shown here is derived from an EMBL/GenBank/DDBJ whole genome shotgun (WGS) entry which is preliminary data.</text>
</comment>
<dbReference type="EMBL" id="QXDC01000004">
    <property type="protein sequence ID" value="RIA37418.1"/>
    <property type="molecule type" value="Genomic_DNA"/>
</dbReference>
<dbReference type="NCBIfam" id="TIGR02775">
    <property type="entry name" value="TrbG_Ti"/>
    <property type="match status" value="1"/>
</dbReference>
<name>A0A397NM23_9SPHN</name>
<dbReference type="CDD" id="cd06911">
    <property type="entry name" value="VirB9_CagX_TrbG"/>
    <property type="match status" value="1"/>
</dbReference>
<keyword evidence="2 4" id="KW-0732">Signal</keyword>
<evidence type="ECO:0000256" key="3">
    <source>
        <dbReference type="SAM" id="MobiDB-lite"/>
    </source>
</evidence>
<keyword evidence="6" id="KW-1185">Reference proteome</keyword>